<dbReference type="Gene3D" id="3.40.47.10">
    <property type="match status" value="1"/>
</dbReference>
<evidence type="ECO:0000313" key="2">
    <source>
        <dbReference type="EMBL" id="AFA73573.1"/>
    </source>
</evidence>
<dbReference type="GO" id="GO:0016746">
    <property type="term" value="F:acyltransferase activity"/>
    <property type="evidence" value="ECO:0007669"/>
    <property type="project" value="InterPro"/>
</dbReference>
<dbReference type="GeneID" id="90159588"/>
<protein>
    <submittedName>
        <fullName evidence="2">Putative thiolase</fullName>
    </submittedName>
</protein>
<keyword evidence="3" id="KW-1185">Reference proteome</keyword>
<name>H6N4J1_GORPV</name>
<dbReference type="InterPro" id="IPR055140">
    <property type="entry name" value="Thiolase_C_2"/>
</dbReference>
<evidence type="ECO:0000259" key="1">
    <source>
        <dbReference type="Pfam" id="PF22691"/>
    </source>
</evidence>
<dbReference type="KEGG" id="gpo:GPOL_c25440"/>
<dbReference type="RefSeq" id="WP_014360160.1">
    <property type="nucleotide sequence ID" value="NC_016906.1"/>
</dbReference>
<reference evidence="2 3" key="1">
    <citation type="journal article" date="2012" name="Appl. Environ. Microbiol.">
        <title>Involvement of two latex-clearing proteins during rubber degradation and insights into the subsequent degradation pathway revealed by the genome sequence of Gordonia polyisoprenivorans strain VH2.</title>
        <authorList>
            <person name="Hiessl S."/>
            <person name="Schuldes J."/>
            <person name="Thurmer A."/>
            <person name="Halbsguth T."/>
            <person name="Broker D."/>
            <person name="Angelov A."/>
            <person name="Liebl W."/>
            <person name="Daniel R."/>
            <person name="Steinbuchel A."/>
        </authorList>
    </citation>
    <scope>NUCLEOTIDE SEQUENCE [LARGE SCALE GENOMIC DNA]</scope>
    <source>
        <strain evidence="3">DSM 44266 / VH2</strain>
    </source>
</reference>
<dbReference type="PANTHER" id="PTHR42870:SF1">
    <property type="entry name" value="NON-SPECIFIC LIPID-TRANSFER PROTEIN-LIKE 2"/>
    <property type="match status" value="1"/>
</dbReference>
<proteinExistence type="predicted"/>
<gene>
    <name evidence="2" type="ordered locus">GPOL_c25440</name>
</gene>
<dbReference type="EMBL" id="CP003119">
    <property type="protein sequence ID" value="AFA73573.1"/>
    <property type="molecule type" value="Genomic_DNA"/>
</dbReference>
<evidence type="ECO:0000313" key="3">
    <source>
        <dbReference type="Proteomes" id="UP000009154"/>
    </source>
</evidence>
<feature type="domain" description="Thiolase C-terminal" evidence="1">
    <location>
        <begin position="331"/>
        <end position="439"/>
    </location>
</feature>
<dbReference type="eggNOG" id="COG0183">
    <property type="taxonomic scope" value="Bacteria"/>
</dbReference>
<dbReference type="Pfam" id="PF22691">
    <property type="entry name" value="Thiolase_C_1"/>
    <property type="match status" value="1"/>
</dbReference>
<dbReference type="InterPro" id="IPR016039">
    <property type="entry name" value="Thiolase-like"/>
</dbReference>
<dbReference type="STRING" id="1112204.GPOL_c25440"/>
<sequence>MAPAPTIKESAAGLYRTHDGLGPWPYRGKVAAVGIGHSPTARRWDGTPDTAIGAQTIAAIRTAIKDAGVDAGEIDLLVMDCKTTAGGSPWPVGEAVPKEVVEQFVSSSDPLDGVAQLSPQWLLLNLPELSGVKLVILATECISMVLAASAEAVGRGLGTTCVAVKAWHNLAGRYGVRGATAESVQTGNAKYGVHGYGVAGTNCFGIATQFRRYLHKYGKTREMMAPFVVNSRDNGLLFPEGYWAQHSPTPITIDDYVHARPIAEPANLLDNDLPIHAAAAYVITTSERAIDLRHRPAYVLGHAGTGVVDGESYTGVAPRSTMQTLEEAEDLAAATARRVYESAQVTAADLAFENCYDGFSFLHPFHIEGFGYAGIRPGEALDLYQTDISISGPHPVSPSGGNIGGGRTRWWSHTDSIQQIQLRAGKRQITQPATVGLSGGFTQDWNNFIVWSQTPDGP</sequence>
<dbReference type="PANTHER" id="PTHR42870">
    <property type="entry name" value="ACETYL-COA C-ACETYLTRANSFERASE"/>
    <property type="match status" value="1"/>
</dbReference>
<dbReference type="Proteomes" id="UP000009154">
    <property type="component" value="Chromosome"/>
</dbReference>
<accession>H6N4J1</accession>
<dbReference type="HOGENOM" id="CLU_035425_2_0_11"/>
<dbReference type="SUPFAM" id="SSF53901">
    <property type="entry name" value="Thiolase-like"/>
    <property type="match status" value="2"/>
</dbReference>
<dbReference type="AlphaFoldDB" id="H6N4J1"/>
<organism evidence="2 3">
    <name type="scientific">Gordonia polyisoprenivorans (strain DSM 44266 / VH2)</name>
    <dbReference type="NCBI Taxonomy" id="1112204"/>
    <lineage>
        <taxon>Bacteria</taxon>
        <taxon>Bacillati</taxon>
        <taxon>Actinomycetota</taxon>
        <taxon>Actinomycetes</taxon>
        <taxon>Mycobacteriales</taxon>
        <taxon>Gordoniaceae</taxon>
        <taxon>Gordonia</taxon>
    </lineage>
</organism>